<proteinExistence type="predicted"/>
<gene>
    <name evidence="1" type="primary">ZNF347</name>
</gene>
<reference evidence="1" key="5">
    <citation type="submission" date="2025-09" db="UniProtKB">
        <authorList>
            <consortium name="Ensembl"/>
        </authorList>
    </citation>
    <scope>IDENTIFICATION</scope>
</reference>
<dbReference type="GeneTree" id="ENSGT00940000164205"/>
<dbReference type="OrthoDB" id="9411774at2759"/>
<dbReference type="UCSC" id="uc061cij.1">
    <property type="organism name" value="human"/>
</dbReference>
<dbReference type="Antibodypedia" id="19156">
    <property type="antibodies" value="9 antibodies from 7 providers"/>
</dbReference>
<dbReference type="OpenTargets" id="ENSG00000197937"/>
<organism evidence="1 2">
    <name type="scientific">Homo sapiens</name>
    <name type="common">Human</name>
    <dbReference type="NCBI Taxonomy" id="9606"/>
    <lineage>
        <taxon>Eukaryota</taxon>
        <taxon>Metazoa</taxon>
        <taxon>Chordata</taxon>
        <taxon>Craniata</taxon>
        <taxon>Vertebrata</taxon>
        <taxon>Euteleostomi</taxon>
        <taxon>Mammalia</taxon>
        <taxon>Eutheria</taxon>
        <taxon>Euarchontoglires</taxon>
        <taxon>Primates</taxon>
        <taxon>Haplorrhini</taxon>
        <taxon>Catarrhini</taxon>
        <taxon>Hominidae</taxon>
        <taxon>Homo</taxon>
    </lineage>
</organism>
<protein>
    <submittedName>
        <fullName evidence="1">Zinc finger protein 347</fullName>
    </submittedName>
</protein>
<dbReference type="Ensembl" id="ENST00000601804.5">
    <property type="protein sequence ID" value="ENSP00000470590.1"/>
    <property type="gene ID" value="ENSG00000197937.13"/>
</dbReference>
<dbReference type="ExpressionAtlas" id="M0QZJ6">
    <property type="expression patterns" value="baseline and differential"/>
</dbReference>
<dbReference type="HOGENOM" id="CLU_3376941_0_0_1"/>
<keyword evidence="2" id="KW-1185">Reference proteome</keyword>
<dbReference type="HGNC" id="HGNC:16447">
    <property type="gene designation" value="ZNF347"/>
</dbReference>
<reference evidence="1" key="4">
    <citation type="submission" date="2025-08" db="UniProtKB">
        <authorList>
            <consortium name="Ensembl"/>
        </authorList>
    </citation>
    <scope>IDENTIFICATION</scope>
</reference>
<accession>M0QZJ6</accession>
<dbReference type="Bgee" id="ENSG00000197937">
    <property type="expression patterns" value="Expressed in adrenal tissue and 114 other cell types or tissues"/>
</dbReference>
<sequence length="34" mass="3774">MLEQGKEPFTLESQVQIAGNPDGWEWIKAVITAS</sequence>
<reference evidence="1 2" key="2">
    <citation type="journal article" date="2004" name="Nature">
        <title>The DNA sequence and biology of human chromosome 19.</title>
        <authorList>
            <person name="Grimwood J."/>
            <person name="Gordon L.A."/>
            <person name="Olsen A."/>
            <person name="Terry A."/>
            <person name="Schmutz J."/>
            <person name="Lamerdin J."/>
            <person name="Hellsten U."/>
            <person name="Goodstein D."/>
            <person name="Couronne O."/>
            <person name="Tran-Gyamfi M."/>
            <person name="Aerts A."/>
            <person name="Altherr M."/>
            <person name="Ashworth L."/>
            <person name="Bajorek E."/>
            <person name="Black S."/>
            <person name="Branscomb E."/>
            <person name="Caenepeel S."/>
            <person name="Carrano A."/>
            <person name="Caoile C."/>
            <person name="Chan Y.M."/>
            <person name="Christensen M."/>
            <person name="Cleland C.A."/>
            <person name="Copeland A."/>
            <person name="Dalin E."/>
            <person name="Dehal P."/>
            <person name="Denys M."/>
            <person name="Detter J.C."/>
            <person name="Escobar J."/>
            <person name="Flowers D."/>
            <person name="Fotopulos D."/>
            <person name="Garcia C."/>
            <person name="Georgescu A.M."/>
            <person name="Glavina T."/>
            <person name="Gomez M."/>
            <person name="Gonzales E."/>
            <person name="Groza M."/>
            <person name="Hammon N."/>
            <person name="Hawkins T."/>
            <person name="Haydu L."/>
            <person name="Ho I."/>
            <person name="Huang W."/>
            <person name="Israni S."/>
            <person name="Jett J."/>
            <person name="Kadner K."/>
            <person name="Kimball H."/>
            <person name="Kobayashi A."/>
            <person name="Larionov V."/>
            <person name="Leem S.H."/>
            <person name="Lopez F."/>
            <person name="Lou Y."/>
            <person name="Lowry S."/>
            <person name="Malfatti S."/>
            <person name="Martinez D."/>
            <person name="McCready P."/>
            <person name="Medina C."/>
            <person name="Morgan J."/>
            <person name="Nelson K."/>
            <person name="Nolan M."/>
            <person name="Ovcharenko I."/>
            <person name="Pitluck S."/>
            <person name="Pollard M."/>
            <person name="Popkie A.P."/>
            <person name="Predki P."/>
            <person name="Quan G."/>
            <person name="Ramirez L."/>
            <person name="Rash S."/>
            <person name="Retterer J."/>
            <person name="Rodriguez A."/>
            <person name="Rogers S."/>
            <person name="Salamov A."/>
            <person name="Salazar A."/>
            <person name="She X."/>
            <person name="Smith D."/>
            <person name="Slezak T."/>
            <person name="Solovyev V."/>
            <person name="Thayer N."/>
            <person name="Tice H."/>
            <person name="Tsai M."/>
            <person name="Ustaszewska A."/>
            <person name="Vo N."/>
            <person name="Wagner M."/>
            <person name="Wheeler J."/>
            <person name="Wu K."/>
            <person name="Xie G."/>
            <person name="Yang J."/>
            <person name="Dubchak I."/>
            <person name="Furey T.S."/>
            <person name="DeJong P."/>
            <person name="Dickson M."/>
            <person name="Gordon D."/>
            <person name="Eichler E.E."/>
            <person name="Pennacchio L.A."/>
            <person name="Richardson P."/>
            <person name="Stubbs L."/>
            <person name="Rokhsar D.S."/>
            <person name="Myers R.M."/>
            <person name="Rubin E.M."/>
            <person name="Lucas S.M."/>
        </authorList>
    </citation>
    <scope>NUCLEOTIDE SEQUENCE [LARGE SCALE GENOMIC DNA]</scope>
</reference>
<dbReference type="Ensembl" id="ENST00000601804.5">
    <property type="protein sequence ID" value="ENSP00000470590.1"/>
    <property type="gene ID" value="ENSG00000197937.14"/>
</dbReference>
<dbReference type="AlphaFoldDB" id="M0QZJ6"/>
<reference evidence="1 2" key="1">
    <citation type="journal article" date="2001" name="Nature">
        <title>Initial sequencing and analysis of the human genome.</title>
        <authorList>
            <consortium name="International Human Genome Sequencing Consortium"/>
            <person name="Lander E.S."/>
            <person name="Linton L.M."/>
            <person name="Birren B."/>
            <person name="Nusbaum C."/>
            <person name="Zody M.C."/>
            <person name="Baldwin J."/>
            <person name="Devon K."/>
            <person name="Dewar K."/>
            <person name="Doyle M."/>
            <person name="FitzHugh W."/>
            <person name="Funke R."/>
            <person name="Gage D."/>
            <person name="Harris K."/>
            <person name="Heaford A."/>
            <person name="Howland J."/>
            <person name="Kann L."/>
            <person name="Lehoczky J."/>
            <person name="LeVine R."/>
            <person name="McEwan P."/>
            <person name="McKernan K."/>
            <person name="Meldrim J."/>
            <person name="Mesirov J.P."/>
            <person name="Miranda C."/>
            <person name="Morris W."/>
            <person name="Naylor J."/>
            <person name="Raymond C."/>
            <person name="Rosetti M."/>
            <person name="Santos R."/>
            <person name="Sheridan A."/>
            <person name="Sougnez C."/>
            <person name="Stange-Thomann N."/>
            <person name="Stojanovic N."/>
            <person name="Subramanian A."/>
            <person name="Wyman D."/>
            <person name="Rogers J."/>
            <person name="Sulston J."/>
            <person name="Ainscough R."/>
            <person name="Beck S."/>
            <person name="Bentley D."/>
            <person name="Burton J."/>
            <person name="Clee C."/>
            <person name="Carter N."/>
            <person name="Coulson A."/>
            <person name="Deadman R."/>
            <person name="Deloukas P."/>
            <person name="Dunham A."/>
            <person name="Dunham I."/>
            <person name="Durbin R."/>
            <person name="French L."/>
            <person name="Grafham D."/>
            <person name="Gregory S."/>
            <person name="Hubbard T."/>
            <person name="Humphray S."/>
            <person name="Hunt A."/>
            <person name="Jones M."/>
            <person name="Lloyd C."/>
            <person name="McMurray A."/>
            <person name="Matthews L."/>
            <person name="Mercer S."/>
            <person name="Milne S."/>
            <person name="Mullikin J.C."/>
            <person name="Mungall A."/>
            <person name="Plumb R."/>
            <person name="Ross M."/>
            <person name="Shownkeen R."/>
            <person name="Sims S."/>
            <person name="Waterston R.H."/>
            <person name="Wilson R.K."/>
            <person name="Hillier L.W."/>
            <person name="McPherson J.D."/>
            <person name="Marra M.A."/>
            <person name="Mardis E.R."/>
            <person name="Fulton L.A."/>
            <person name="Chinwalla A.T."/>
            <person name="Pepin K.H."/>
            <person name="Gish W.R."/>
            <person name="Chissoe S.L."/>
            <person name="Wendl M.C."/>
            <person name="Delehaunty K.D."/>
            <person name="Miner T.L."/>
            <person name="Delehaunty A."/>
            <person name="Kramer J.B."/>
            <person name="Cook L.L."/>
            <person name="Fulton R.S."/>
            <person name="Johnson D.L."/>
            <person name="Minx P.J."/>
            <person name="Clifton S.W."/>
            <person name="Hawkins T."/>
            <person name="Branscomb E."/>
            <person name="Predki P."/>
            <person name="Richardson P."/>
            <person name="Wenning S."/>
            <person name="Slezak T."/>
            <person name="Doggett N."/>
            <person name="Cheng J.F."/>
            <person name="Olsen A."/>
            <person name="Lucas S."/>
            <person name="Elkin C."/>
            <person name="Uberbacher E."/>
            <person name="Frazier M."/>
            <person name="Gibbs R.A."/>
            <person name="Muzny D.M."/>
            <person name="Scherer S.E."/>
            <person name="Bouck J.B."/>
            <person name="Sodergren E.J."/>
            <person name="Worley K.C."/>
            <person name="Rives C.M."/>
            <person name="Gorrell J.H."/>
            <person name="Metzker M.L."/>
            <person name="Naylor S.L."/>
            <person name="Kucherlapati R.S."/>
            <person name="Nelson D.L."/>
            <person name="Weinstock G.M."/>
            <person name="Sakaki Y."/>
            <person name="Fujiyama A."/>
            <person name="Hattori M."/>
            <person name="Yada T."/>
            <person name="Toyoda A."/>
            <person name="Itoh T."/>
            <person name="Kawagoe C."/>
            <person name="Watanabe H."/>
            <person name="Totoki Y."/>
            <person name="Taylor T."/>
            <person name="Weissenbach J."/>
            <person name="Heilig R."/>
            <person name="Saurin W."/>
            <person name="Artiguenave F."/>
            <person name="Brottier P."/>
            <person name="Bruls T."/>
            <person name="Pelletier E."/>
            <person name="Robert C."/>
            <person name="Wincker P."/>
            <person name="Smith D.R."/>
            <person name="Doucette-Stamm L."/>
            <person name="Rubenfield M."/>
            <person name="Weinstock K."/>
            <person name="Lee H.M."/>
            <person name="Dubois J."/>
            <person name="Rosenthal A."/>
            <person name="Platzer M."/>
            <person name="Nyakatura G."/>
            <person name="Taudien S."/>
            <person name="Rump A."/>
            <person name="Yang H."/>
            <person name="Yu J."/>
            <person name="Wang J."/>
            <person name="Huang G."/>
            <person name="Gu J."/>
            <person name="Hood L."/>
            <person name="Rowen L."/>
            <person name="Madan A."/>
            <person name="Qin S."/>
            <person name="Davis R.W."/>
            <person name="Federspiel N.A."/>
            <person name="Abola A.P."/>
            <person name="Proctor M.J."/>
            <person name="Myers R.M."/>
            <person name="Schmutz J."/>
            <person name="Dickson M."/>
            <person name="Grimwood J."/>
            <person name="Cox D.R."/>
            <person name="Olson M.V."/>
            <person name="Kaul R."/>
            <person name="Raymond C."/>
            <person name="Shimizu N."/>
            <person name="Kawasaki K."/>
            <person name="Minoshima S."/>
            <person name="Evans G.A."/>
            <person name="Athanasiou M."/>
            <person name="Schultz R."/>
            <person name="Roe B.A."/>
            <person name="Chen F."/>
            <person name="Pan H."/>
            <person name="Ramser J."/>
            <person name="Lehrach H."/>
            <person name="Reinhardt R."/>
            <person name="McCombie W.R."/>
            <person name="de la Bastide M."/>
            <person name="Dedhia N."/>
            <person name="Blocker H."/>
            <person name="Hornischer K."/>
            <person name="Nordsiek G."/>
            <person name="Agarwala R."/>
            <person name="Aravind L."/>
            <person name="Bailey J.A."/>
            <person name="Bateman A."/>
            <person name="Batzoglou S."/>
            <person name="Birney E."/>
            <person name="Bork P."/>
            <person name="Brown D.G."/>
            <person name="Burge C.B."/>
            <person name="Cerutti L."/>
            <person name="Chen H.C."/>
            <person name="Church D."/>
            <person name="Clamp M."/>
            <person name="Copley R.R."/>
            <person name="Doerks T."/>
            <person name="Eddy S.R."/>
            <person name="Eichler E.E."/>
            <person name="Furey T.S."/>
            <person name="Galagan J."/>
            <person name="Gilbert J.G."/>
            <person name="Harmon C."/>
            <person name="Hayashizaki Y."/>
            <person name="Haussler D."/>
            <person name="Hermjakob H."/>
            <person name="Hokamp K."/>
            <person name="Jang W."/>
            <person name="Johnson L.S."/>
            <person name="Jones T.A."/>
            <person name="Kasif S."/>
            <person name="Kaspryzk A."/>
            <person name="Kennedy S."/>
            <person name="Kent W.J."/>
            <person name="Kitts P."/>
            <person name="Koonin E.V."/>
            <person name="Korf I."/>
            <person name="Kulp D."/>
            <person name="Lancet D."/>
            <person name="Lowe T.M."/>
            <person name="McLysaght A."/>
            <person name="Mikkelsen T."/>
            <person name="Moran J.V."/>
            <person name="Mulder N."/>
            <person name="Pollara V.J."/>
            <person name="Ponting C.P."/>
            <person name="Schuler G."/>
            <person name="Schultz J."/>
            <person name="Slater G."/>
            <person name="Smit A.F."/>
            <person name="Stupka E."/>
            <person name="Szustakowski J."/>
            <person name="Thierry-Mieg D."/>
            <person name="Thierry-Mieg J."/>
            <person name="Wagner L."/>
            <person name="Wallis J."/>
            <person name="Wheeler R."/>
            <person name="Williams A."/>
            <person name="Wolf Y.I."/>
            <person name="Wolfe K.H."/>
            <person name="Yang S.P."/>
            <person name="Yeh R.F."/>
            <person name="Collins F."/>
            <person name="Guyer M.S."/>
            <person name="Peterson J."/>
            <person name="Felsenfeld A."/>
            <person name="Wetterstrand K.A."/>
            <person name="Patrinos A."/>
            <person name="Morgan M.J."/>
            <person name="de Jong P."/>
            <person name="Catanese J.J."/>
            <person name="Osoegawa K."/>
            <person name="Shizuya H."/>
            <person name="Choi S."/>
            <person name="Chen Y.J."/>
        </authorList>
    </citation>
    <scope>NUCLEOTIDE SEQUENCE [LARGE SCALE GENOMIC DNA]</scope>
</reference>
<dbReference type="EMBL" id="AC092070">
    <property type="status" value="NOT_ANNOTATED_CDS"/>
    <property type="molecule type" value="Genomic_DNA"/>
</dbReference>
<dbReference type="Proteomes" id="UP000005640">
    <property type="component" value="Chromosome 19"/>
</dbReference>
<evidence type="ECO:0000313" key="1">
    <source>
        <dbReference type="Ensembl" id="ENSP00000470590.1"/>
    </source>
</evidence>
<reference evidence="1 2" key="3">
    <citation type="journal article" date="2004" name="Nature">
        <title>Finishing the euchromatic sequence of the human genome.</title>
        <authorList>
            <consortium name="International Human Genome Sequencing Consortium"/>
        </authorList>
    </citation>
    <scope>NUCLEOTIDE SEQUENCE [LARGE SCALE GENOMIC DNA]</scope>
</reference>
<dbReference type="VEuPathDB" id="HostDB:ENSG00000197937"/>
<evidence type="ECO:0000313" key="2">
    <source>
        <dbReference type="Proteomes" id="UP000005640"/>
    </source>
</evidence>
<dbReference type="ChiTaRS" id="ZNF347">
    <property type="organism name" value="human"/>
</dbReference>
<dbReference type="EMBL" id="AC010328">
    <property type="status" value="NOT_ANNOTATED_CDS"/>
    <property type="molecule type" value="Genomic_DNA"/>
</dbReference>
<name>M0QZJ6_HUMAN</name>